<dbReference type="GO" id="GO:0016491">
    <property type="term" value="F:oxidoreductase activity"/>
    <property type="evidence" value="ECO:0007669"/>
    <property type="project" value="UniProtKB-KW"/>
</dbReference>
<proteinExistence type="inferred from homology"/>
<dbReference type="Pfam" id="PF08031">
    <property type="entry name" value="BBE"/>
    <property type="match status" value="1"/>
</dbReference>
<keyword evidence="2" id="KW-0560">Oxidoreductase</keyword>
<reference evidence="5" key="1">
    <citation type="submission" date="2022-11" db="EMBL/GenBank/DDBJ databases">
        <authorList>
            <person name="Petersen C."/>
        </authorList>
    </citation>
    <scope>NUCLEOTIDE SEQUENCE</scope>
    <source>
        <strain evidence="5">IBT 30069</strain>
    </source>
</reference>
<keyword evidence="3" id="KW-0732">Signal</keyword>
<dbReference type="PROSITE" id="PS51387">
    <property type="entry name" value="FAD_PCMH"/>
    <property type="match status" value="1"/>
</dbReference>
<sequence>MLSFYSLKLGVFLSLAVSAPLAQAFEGSQCRCFPGDECWPSFETWDAFNQSVDGRLIATVPLATPCHTPNYNLLKCENLKSGWLLPKEHYKSSSSFMTPFFTNGTCDPFHPISKPCTLGNFVRYAVDVSTPAHVTKTLHFATKHNIRFIIRNTGHDYNGKSTGAGALSVWTHHLKNIEFKDWKDEHYAGKAVKVDAGVQGIEAYEAAHTRGLRVVGGECPSVGIAGGYSQGGGHSTLSSKYGLGADQVLEWEVIDGNGRFLVANRQQNTDLFWALSGGGGGTYGVVWSMTSKTHLDSRVSGFNLTFAALGITQDTFYKAVEFYNTLLPSIVDEGVVSLNVISSLGFAIVPMTGPGISLEKLESLIQPFLNELKKLGIIYTYQAEDFGSYLEQYSAQIPLVKVGVDVYGSWLLPRSLVQDPKSNSELTNSIRSIIAKGSTFSTVAINVSKEVVGDVHNAVNPAWRNAIAHTFITTQWEFNQPEKMAANRKLMTDELVPSLSKLAPGSGAYLNECDFNQPNWKQAFYGDNYGTLLGIKAKYDPHSLFYGLTAVGSDEWTVLENGRMCRAYGPED</sequence>
<accession>A0A9W9FVJ8</accession>
<evidence type="ECO:0000259" key="4">
    <source>
        <dbReference type="PROSITE" id="PS51387"/>
    </source>
</evidence>
<dbReference type="InterPro" id="IPR036318">
    <property type="entry name" value="FAD-bd_PCMH-like_sf"/>
</dbReference>
<evidence type="ECO:0000256" key="3">
    <source>
        <dbReference type="SAM" id="SignalP"/>
    </source>
</evidence>
<dbReference type="AlphaFoldDB" id="A0A9W9FVJ8"/>
<dbReference type="InterPro" id="IPR016166">
    <property type="entry name" value="FAD-bd_PCMH"/>
</dbReference>
<evidence type="ECO:0000313" key="6">
    <source>
        <dbReference type="Proteomes" id="UP001149165"/>
    </source>
</evidence>
<dbReference type="EMBL" id="JAPQKH010000003">
    <property type="protein sequence ID" value="KAJ5107229.1"/>
    <property type="molecule type" value="Genomic_DNA"/>
</dbReference>
<dbReference type="Proteomes" id="UP001149165">
    <property type="component" value="Unassembled WGS sequence"/>
</dbReference>
<dbReference type="OrthoDB" id="9983560at2759"/>
<gene>
    <name evidence="5" type="ORF">N7456_003904</name>
</gene>
<comment type="similarity">
    <text evidence="1">Belongs to the oxygen-dependent FAD-linked oxidoreductase family.</text>
</comment>
<evidence type="ECO:0000313" key="5">
    <source>
        <dbReference type="EMBL" id="KAJ5107229.1"/>
    </source>
</evidence>
<dbReference type="PANTHER" id="PTHR13878:SF91">
    <property type="entry name" value="FAD BINDING DOMAIN PROTEIN (AFU_ORTHOLOGUE AFUA_6G12070)-RELATED"/>
    <property type="match status" value="1"/>
</dbReference>
<dbReference type="InterPro" id="IPR006094">
    <property type="entry name" value="Oxid_FAD_bind_N"/>
</dbReference>
<feature type="signal peptide" evidence="3">
    <location>
        <begin position="1"/>
        <end position="24"/>
    </location>
</feature>
<protein>
    <submittedName>
        <fullName evidence="5">FAD binding domain protein</fullName>
    </submittedName>
</protein>
<reference evidence="5" key="2">
    <citation type="journal article" date="2023" name="IMA Fungus">
        <title>Comparative genomic study of the Penicillium genus elucidates a diverse pangenome and 15 lateral gene transfer events.</title>
        <authorList>
            <person name="Petersen C."/>
            <person name="Sorensen T."/>
            <person name="Nielsen M.R."/>
            <person name="Sondergaard T.E."/>
            <person name="Sorensen J.L."/>
            <person name="Fitzpatrick D.A."/>
            <person name="Frisvad J.C."/>
            <person name="Nielsen K.L."/>
        </authorList>
    </citation>
    <scope>NUCLEOTIDE SEQUENCE</scope>
    <source>
        <strain evidence="5">IBT 30069</strain>
    </source>
</reference>
<dbReference type="SUPFAM" id="SSF56176">
    <property type="entry name" value="FAD-binding/transporter-associated domain-like"/>
    <property type="match status" value="1"/>
</dbReference>
<dbReference type="Gene3D" id="3.30.465.10">
    <property type="match status" value="2"/>
</dbReference>
<dbReference type="InterPro" id="IPR016169">
    <property type="entry name" value="FAD-bd_PCMH_sub2"/>
</dbReference>
<name>A0A9W9FVJ8_9EURO</name>
<feature type="domain" description="FAD-binding PCMH-type" evidence="4">
    <location>
        <begin position="117"/>
        <end position="296"/>
    </location>
</feature>
<dbReference type="InterPro" id="IPR050432">
    <property type="entry name" value="FAD-linked_Oxidoreductases_BP"/>
</dbReference>
<evidence type="ECO:0000256" key="1">
    <source>
        <dbReference type="ARBA" id="ARBA00005466"/>
    </source>
</evidence>
<keyword evidence="6" id="KW-1185">Reference proteome</keyword>
<evidence type="ECO:0000256" key="2">
    <source>
        <dbReference type="ARBA" id="ARBA00023002"/>
    </source>
</evidence>
<dbReference type="InterPro" id="IPR012951">
    <property type="entry name" value="BBE"/>
</dbReference>
<dbReference type="PANTHER" id="PTHR13878">
    <property type="entry name" value="GULONOLACTONE OXIDASE"/>
    <property type="match status" value="1"/>
</dbReference>
<feature type="chain" id="PRO_5040981770" evidence="3">
    <location>
        <begin position="25"/>
        <end position="572"/>
    </location>
</feature>
<dbReference type="GO" id="GO:0071949">
    <property type="term" value="F:FAD binding"/>
    <property type="evidence" value="ECO:0007669"/>
    <property type="project" value="InterPro"/>
</dbReference>
<dbReference type="Pfam" id="PF01565">
    <property type="entry name" value="FAD_binding_4"/>
    <property type="match status" value="1"/>
</dbReference>
<organism evidence="5 6">
    <name type="scientific">Penicillium angulare</name>
    <dbReference type="NCBI Taxonomy" id="116970"/>
    <lineage>
        <taxon>Eukaryota</taxon>
        <taxon>Fungi</taxon>
        <taxon>Dikarya</taxon>
        <taxon>Ascomycota</taxon>
        <taxon>Pezizomycotina</taxon>
        <taxon>Eurotiomycetes</taxon>
        <taxon>Eurotiomycetidae</taxon>
        <taxon>Eurotiales</taxon>
        <taxon>Aspergillaceae</taxon>
        <taxon>Penicillium</taxon>
    </lineage>
</organism>
<comment type="caution">
    <text evidence="5">The sequence shown here is derived from an EMBL/GenBank/DDBJ whole genome shotgun (WGS) entry which is preliminary data.</text>
</comment>